<sequence>MAFTYFFLNSKNRPQRDTPRGQLNQTSLLHGVNVKKSSDLHLKQRQLLFLVSSKSAVITAGEVMCTYKTRTACMYRHIIMIQMCIAQTAMLSFHQGLINTLSGTFRSVRRVCFQACL</sequence>
<name>A0ABV0ZUU9_9TELE</name>
<dbReference type="EMBL" id="JAHRIP010075447">
    <property type="protein sequence ID" value="MEQ2310048.1"/>
    <property type="molecule type" value="Genomic_DNA"/>
</dbReference>
<evidence type="ECO:0000313" key="1">
    <source>
        <dbReference type="EMBL" id="MEQ2310048.1"/>
    </source>
</evidence>
<dbReference type="Proteomes" id="UP001469553">
    <property type="component" value="Unassembled WGS sequence"/>
</dbReference>
<gene>
    <name evidence="1" type="ORF">AMECASPLE_004853</name>
</gene>
<keyword evidence="2" id="KW-1185">Reference proteome</keyword>
<proteinExistence type="predicted"/>
<accession>A0ABV0ZUU9</accession>
<protein>
    <submittedName>
        <fullName evidence="1">Uncharacterized protein</fullName>
    </submittedName>
</protein>
<evidence type="ECO:0000313" key="2">
    <source>
        <dbReference type="Proteomes" id="UP001469553"/>
    </source>
</evidence>
<organism evidence="1 2">
    <name type="scientific">Ameca splendens</name>
    <dbReference type="NCBI Taxonomy" id="208324"/>
    <lineage>
        <taxon>Eukaryota</taxon>
        <taxon>Metazoa</taxon>
        <taxon>Chordata</taxon>
        <taxon>Craniata</taxon>
        <taxon>Vertebrata</taxon>
        <taxon>Euteleostomi</taxon>
        <taxon>Actinopterygii</taxon>
        <taxon>Neopterygii</taxon>
        <taxon>Teleostei</taxon>
        <taxon>Neoteleostei</taxon>
        <taxon>Acanthomorphata</taxon>
        <taxon>Ovalentaria</taxon>
        <taxon>Atherinomorphae</taxon>
        <taxon>Cyprinodontiformes</taxon>
        <taxon>Goodeidae</taxon>
        <taxon>Ameca</taxon>
    </lineage>
</organism>
<reference evidence="1 2" key="1">
    <citation type="submission" date="2021-06" db="EMBL/GenBank/DDBJ databases">
        <authorList>
            <person name="Palmer J.M."/>
        </authorList>
    </citation>
    <scope>NUCLEOTIDE SEQUENCE [LARGE SCALE GENOMIC DNA]</scope>
    <source>
        <strain evidence="1 2">AS_MEX2019</strain>
        <tissue evidence="1">Muscle</tissue>
    </source>
</reference>
<comment type="caution">
    <text evidence="1">The sequence shown here is derived from an EMBL/GenBank/DDBJ whole genome shotgun (WGS) entry which is preliminary data.</text>
</comment>